<dbReference type="Proteomes" id="UP000575898">
    <property type="component" value="Unassembled WGS sequence"/>
</dbReference>
<sequence length="177" mass="18269">MKSKAPLITLLVVTLLLTGYSLWFGGGGDDDLLAGRSGSGKPAQPSQASADGAAKQGQSSSDGWLQRAGIGEAGSDPFHSGKKNMEPVVDPANQPPPPPPPPPVPSGPPPLPFAYLGKLQRGSQLDIYLDFQGQNLIAHVGETVAGGYRLDSVDAAGIHFTYLASGEKQVLSMGVQP</sequence>
<accession>A0A840MVH1</accession>
<evidence type="ECO:0008006" key="4">
    <source>
        <dbReference type="Google" id="ProtNLM"/>
    </source>
</evidence>
<protein>
    <recommendedName>
        <fullName evidence="4">Secretion system X translation initiation factor</fullName>
    </recommendedName>
</protein>
<dbReference type="AlphaFoldDB" id="A0A840MVH1"/>
<dbReference type="EMBL" id="JACHHY010000031">
    <property type="protein sequence ID" value="MBB5020336.1"/>
    <property type="molecule type" value="Genomic_DNA"/>
</dbReference>
<comment type="caution">
    <text evidence="2">The sequence shown here is derived from an EMBL/GenBank/DDBJ whole genome shotgun (WGS) entry which is preliminary data.</text>
</comment>
<evidence type="ECO:0000313" key="3">
    <source>
        <dbReference type="Proteomes" id="UP000575898"/>
    </source>
</evidence>
<dbReference type="RefSeq" id="WP_184041736.1">
    <property type="nucleotide sequence ID" value="NZ_JACHHY010000031.1"/>
</dbReference>
<evidence type="ECO:0000313" key="2">
    <source>
        <dbReference type="EMBL" id="MBB5020336.1"/>
    </source>
</evidence>
<keyword evidence="3" id="KW-1185">Reference proteome</keyword>
<organism evidence="2 3">
    <name type="scientific">Chitinivorax tropicus</name>
    <dbReference type="NCBI Taxonomy" id="714531"/>
    <lineage>
        <taxon>Bacteria</taxon>
        <taxon>Pseudomonadati</taxon>
        <taxon>Pseudomonadota</taxon>
        <taxon>Betaproteobacteria</taxon>
        <taxon>Chitinivorax</taxon>
    </lineage>
</organism>
<proteinExistence type="predicted"/>
<gene>
    <name evidence="2" type="ORF">HNQ59_003655</name>
</gene>
<feature type="compositionally biased region" description="Pro residues" evidence="1">
    <location>
        <begin position="93"/>
        <end position="112"/>
    </location>
</feature>
<feature type="region of interest" description="Disordered" evidence="1">
    <location>
        <begin position="31"/>
        <end position="112"/>
    </location>
</feature>
<reference evidence="2 3" key="1">
    <citation type="submission" date="2020-08" db="EMBL/GenBank/DDBJ databases">
        <title>Genomic Encyclopedia of Type Strains, Phase IV (KMG-IV): sequencing the most valuable type-strain genomes for metagenomic binning, comparative biology and taxonomic classification.</title>
        <authorList>
            <person name="Goeker M."/>
        </authorList>
    </citation>
    <scope>NUCLEOTIDE SEQUENCE [LARGE SCALE GENOMIC DNA]</scope>
    <source>
        <strain evidence="2 3">DSM 27165</strain>
    </source>
</reference>
<evidence type="ECO:0000256" key="1">
    <source>
        <dbReference type="SAM" id="MobiDB-lite"/>
    </source>
</evidence>
<name>A0A840MVH1_9PROT</name>